<keyword evidence="4" id="KW-1185">Reference proteome</keyword>
<organism evidence="3 4">
    <name type="scientific">Qipengyuania pacifica</name>
    <dbReference type="NCBI Taxonomy" id="2860199"/>
    <lineage>
        <taxon>Bacteria</taxon>
        <taxon>Pseudomonadati</taxon>
        <taxon>Pseudomonadota</taxon>
        <taxon>Alphaproteobacteria</taxon>
        <taxon>Sphingomonadales</taxon>
        <taxon>Erythrobacteraceae</taxon>
        <taxon>Qipengyuania</taxon>
    </lineage>
</organism>
<dbReference type="Proteomes" id="UP000776651">
    <property type="component" value="Unassembled WGS sequence"/>
</dbReference>
<feature type="compositionally biased region" description="Low complexity" evidence="1">
    <location>
        <begin position="73"/>
        <end position="95"/>
    </location>
</feature>
<proteinExistence type="predicted"/>
<dbReference type="PROSITE" id="PS51257">
    <property type="entry name" value="PROKAR_LIPOPROTEIN"/>
    <property type="match status" value="1"/>
</dbReference>
<evidence type="ECO:0000256" key="2">
    <source>
        <dbReference type="SAM" id="SignalP"/>
    </source>
</evidence>
<gene>
    <name evidence="3" type="ORF">K3177_01445</name>
</gene>
<dbReference type="EMBL" id="JAIGNQ010000001">
    <property type="protein sequence ID" value="MBX7487168.1"/>
    <property type="molecule type" value="Genomic_DNA"/>
</dbReference>
<sequence length="95" mass="9544">MKFRIALTAAATIALAACGSTEDASTEVEADTVEMPADEALTGIEETPVADPAANTEPAPQVTSPSEEVQIQEAGDSAADTAAAAMDAMSEDSSN</sequence>
<evidence type="ECO:0000313" key="4">
    <source>
        <dbReference type="Proteomes" id="UP000776651"/>
    </source>
</evidence>
<dbReference type="RefSeq" id="WP_103023984.1">
    <property type="nucleotide sequence ID" value="NZ_JAHWXO010000001.1"/>
</dbReference>
<feature type="region of interest" description="Disordered" evidence="1">
    <location>
        <begin position="42"/>
        <end position="95"/>
    </location>
</feature>
<accession>A0ABS7JAW0</accession>
<evidence type="ECO:0000256" key="1">
    <source>
        <dbReference type="SAM" id="MobiDB-lite"/>
    </source>
</evidence>
<comment type="caution">
    <text evidence="3">The sequence shown here is derived from an EMBL/GenBank/DDBJ whole genome shotgun (WGS) entry which is preliminary data.</text>
</comment>
<feature type="signal peptide" evidence="2">
    <location>
        <begin position="1"/>
        <end position="16"/>
    </location>
</feature>
<reference evidence="3 4" key="1">
    <citation type="submission" date="2021-08" db="EMBL/GenBank/DDBJ databases">
        <title>Comparative Genomics Analysis of the Genus Qipengyuania Reveals Extensive Genetic Diversity and Metabolic Versatility, Including the Description of Fifteen Novel Species.</title>
        <authorList>
            <person name="Liu Y."/>
        </authorList>
    </citation>
    <scope>NUCLEOTIDE SEQUENCE [LARGE SCALE GENOMIC DNA]</scope>
    <source>
        <strain evidence="3 4">GH25</strain>
    </source>
</reference>
<evidence type="ECO:0000313" key="3">
    <source>
        <dbReference type="EMBL" id="MBX7487168.1"/>
    </source>
</evidence>
<name>A0ABS7JAW0_9SPHN</name>
<feature type="chain" id="PRO_5047058232" evidence="2">
    <location>
        <begin position="17"/>
        <end position="95"/>
    </location>
</feature>
<keyword evidence="2" id="KW-0732">Signal</keyword>
<protein>
    <submittedName>
        <fullName evidence="3">Uncharacterized protein</fullName>
    </submittedName>
</protein>